<dbReference type="Pfam" id="PF13930">
    <property type="entry name" value="Endonuclea_NS_2"/>
    <property type="match status" value="1"/>
</dbReference>
<feature type="compositionally biased region" description="Basic and acidic residues" evidence="2">
    <location>
        <begin position="687"/>
        <end position="696"/>
    </location>
</feature>
<evidence type="ECO:0000313" key="4">
    <source>
        <dbReference type="EMBL" id="WAE75522.1"/>
    </source>
</evidence>
<dbReference type="EMBL" id="CP113264">
    <property type="protein sequence ID" value="WAE75522.1"/>
    <property type="molecule type" value="Genomic_DNA"/>
</dbReference>
<feature type="compositionally biased region" description="Polar residues" evidence="2">
    <location>
        <begin position="640"/>
        <end position="657"/>
    </location>
</feature>
<protein>
    <submittedName>
        <fullName evidence="4">DNA/RNA non-specific endonuclease</fullName>
    </submittedName>
</protein>
<feature type="compositionally biased region" description="Low complexity" evidence="2">
    <location>
        <begin position="658"/>
        <end position="673"/>
    </location>
</feature>
<keyword evidence="4" id="KW-0255">Endonuclease</keyword>
<dbReference type="RefSeq" id="WP_267949292.1">
    <property type="nucleotide sequence ID" value="NZ_CP113264.1"/>
</dbReference>
<reference evidence="4 5" key="1">
    <citation type="journal article" date="2013" name="Int. J. Syst. Evol. Microbiol.">
        <title>Description of Streptomonospora sediminis sp. nov. and Streptomonospora nanhaiensis sp. nov., and reclassification of Nocardiopsis arabia Hozzein &amp; Goodfellow 2008 as Streptomonospora arabica comb. nov. and emended description of the genus Streptomonospora.</title>
        <authorList>
            <person name="Zhang D.F."/>
            <person name="Pan H.Q."/>
            <person name="He J."/>
            <person name="Zhang X.M."/>
            <person name="Zhang Y.G."/>
            <person name="Klenk H.P."/>
            <person name="Hu J.C."/>
            <person name="Li W.J."/>
        </authorList>
    </citation>
    <scope>NUCLEOTIDE SEQUENCE [LARGE SCALE GENOMIC DNA]</scope>
    <source>
        <strain evidence="4 5">12A09</strain>
    </source>
</reference>
<feature type="domain" description="Type VII secretion system protein EssD-like" evidence="3">
    <location>
        <begin position="828"/>
        <end position="918"/>
    </location>
</feature>
<feature type="compositionally biased region" description="Gly residues" evidence="2">
    <location>
        <begin position="353"/>
        <end position="371"/>
    </location>
</feature>
<keyword evidence="5" id="KW-1185">Reference proteome</keyword>
<feature type="compositionally biased region" description="Low complexity" evidence="2">
    <location>
        <begin position="372"/>
        <end position="384"/>
    </location>
</feature>
<keyword evidence="4" id="KW-0378">Hydrolase</keyword>
<dbReference type="Gene3D" id="3.40.570.10">
    <property type="entry name" value="Extracellular Endonuclease, subunit A"/>
    <property type="match status" value="1"/>
</dbReference>
<keyword evidence="1" id="KW-0175">Coiled coil</keyword>
<dbReference type="InterPro" id="IPR044927">
    <property type="entry name" value="Endonuclea_NS_2"/>
</dbReference>
<gene>
    <name evidence="4" type="ORF">OUQ99_10765</name>
</gene>
<proteinExistence type="predicted"/>
<dbReference type="InterPro" id="IPR044929">
    <property type="entry name" value="DNA/RNA_non-sp_Endonuclease_sf"/>
</dbReference>
<feature type="region of interest" description="Disordered" evidence="2">
    <location>
        <begin position="352"/>
        <end position="727"/>
    </location>
</feature>
<accession>A0ABY6YT11</accession>
<sequence length="939" mass="97939">MSDDLIDPDAIPVPIVNTVLLESAAGGLRTDGENIAESGQSIKSSWAGLQAVYSAPEAETLYSAVDPVATTGDSVETDFGTAATALETFAERARELRSELVQARQDARDLVAEIRSDDDWDDGGFFGGESDKVEEHNNLLNHVNSLHQQYQEAERECANAITALFGGTTFIASNADGTTQPNAGEAVYGFEEAPEDVGTPWGSPQGTDHMWYVDAIHGGGDVLMGSLEDMGGAVGIHGSEGWFTGGWGGNFTSYWGDSIAGLGAMTGFYNPQTGEMVNSPGEWWHTARGAWGDAIHGFFPWTELGERPGYVFGTVLTNIGMIAGGAALSATGVGAVVGVPMIAARVSRILGSAGTGDGPISGGIDAGGSEGSDGSSNSANNGSSPTLRPDGTHPDAPTAPDNIEPDGSGVPAGLGDMHESLSGLEAHQNQGPQSDPAPAPGNSPDPTPEPSAPPAEPATPESNPPELPESDRDGAGSQDTDTPGQRADEDVRRDPTTAEVDAAFSEIARRNEDLADDMDTADGGRMAELDGEASWTIDALENSGSAGRGDGPGGNENSRVPVTPDGMEMHADGTIDNSADGDGPRLDEDSDPVTVHEDDRNSHGSSGHGGTAGSGGSGGGGPENPGAGPEPPAHGDGPRTSDSGTISLPENTGGQNPPNSAGNGTGSAASGPSDVVRQATNGPVVIGRDHPLRPLPREPLGVEFPLEPNTKYEIPDSPDRPGATYYTDDTGRIAEVHTEFGKPGRWNPDLRYPLPDVTYKIGKDLTISTDDLGRTSRVEGSLSLSKAPRGADQTPMGHLGRDEHADFNDKAEEQLAESLSEGDIQQFEDADWDGGHLIANEFGGGAEKINMIPMLRTLNRGNGADDAWEGSWREMEKHWEKLISDDPSTSIQVSMEIVYPDDVSISNIPERIEVAYTVNGGTPIPRSFENLPLSQRPND</sequence>
<evidence type="ECO:0000259" key="3">
    <source>
        <dbReference type="Pfam" id="PF13930"/>
    </source>
</evidence>
<keyword evidence="4" id="KW-0540">Nuclease</keyword>
<feature type="compositionally biased region" description="Basic and acidic residues" evidence="2">
    <location>
        <begin position="486"/>
        <end position="496"/>
    </location>
</feature>
<name>A0ABY6YT11_9ACTN</name>
<evidence type="ECO:0000256" key="1">
    <source>
        <dbReference type="SAM" id="Coils"/>
    </source>
</evidence>
<feature type="compositionally biased region" description="Pro residues" evidence="2">
    <location>
        <begin position="435"/>
        <end position="467"/>
    </location>
</feature>
<evidence type="ECO:0000313" key="5">
    <source>
        <dbReference type="Proteomes" id="UP001156498"/>
    </source>
</evidence>
<organism evidence="4 5">
    <name type="scientific">Streptomonospora nanhaiensis</name>
    <dbReference type="NCBI Taxonomy" id="1323731"/>
    <lineage>
        <taxon>Bacteria</taxon>
        <taxon>Bacillati</taxon>
        <taxon>Actinomycetota</taxon>
        <taxon>Actinomycetes</taxon>
        <taxon>Streptosporangiales</taxon>
        <taxon>Nocardiopsidaceae</taxon>
        <taxon>Streptomonospora</taxon>
    </lineage>
</organism>
<feature type="region of interest" description="Disordered" evidence="2">
    <location>
        <begin position="778"/>
        <end position="803"/>
    </location>
</feature>
<feature type="compositionally biased region" description="Gly residues" evidence="2">
    <location>
        <begin position="606"/>
        <end position="623"/>
    </location>
</feature>
<evidence type="ECO:0000256" key="2">
    <source>
        <dbReference type="SAM" id="MobiDB-lite"/>
    </source>
</evidence>
<feature type="coiled-coil region" evidence="1">
    <location>
        <begin position="86"/>
        <end position="163"/>
    </location>
</feature>
<dbReference type="GO" id="GO:0004519">
    <property type="term" value="F:endonuclease activity"/>
    <property type="evidence" value="ECO:0007669"/>
    <property type="project" value="UniProtKB-KW"/>
</dbReference>
<dbReference type="Proteomes" id="UP001156498">
    <property type="component" value="Chromosome"/>
</dbReference>